<accession>A0A564YD36</accession>
<protein>
    <recommendedName>
        <fullName evidence="1">BTB domain-containing protein</fullName>
    </recommendedName>
</protein>
<sequence length="448" mass="51046">MRVRRERLINSKKGEEVGAHLIVLSASFPVFRKHLSGNDVVHVQLSRYPMRVVNAAVEYAYGDIENISPDAALRLYLLAHNLQNKALVVGCTKFLCGRIEEINVSEVWSAANATKNEVLIVVCAPLVAKNWEMFRTSRLFHMNTEIKDMMSLLGCPRMARESVKSKVTALLEWRNALRDDEVRTARNIAFRDIVSLLKIQYTPDFITDLFVEGIDIPVEWSRCPAERLKPGKKQPIASSSMTSNVKFCLSLFVLRNQEILATFEYEANAKRVCILNAECTEVEIERQLALRGYTNIFTFQNKLAFIGDYLSENKPGSRRVDLMDVSTGQLLSLPDMMNAICSPVCVGIKNEIVLSLPLALRCFRTVFRMKFSRLLQEGGRLFQPCRKKEEGCALLSTMQAPPYWSLVELEENMFALHHTELLPRRPSEGGGKGGEKWQWRHFPPMHYD</sequence>
<proteinExistence type="predicted"/>
<dbReference type="AlphaFoldDB" id="A0A564YD36"/>
<dbReference type="Gene3D" id="3.30.710.10">
    <property type="entry name" value="Potassium Channel Kv1.1, Chain A"/>
    <property type="match status" value="1"/>
</dbReference>
<dbReference type="Pfam" id="PF00651">
    <property type="entry name" value="BTB"/>
    <property type="match status" value="1"/>
</dbReference>
<dbReference type="CDD" id="cd18186">
    <property type="entry name" value="BTB_POZ_ZBTB_KLHL-like"/>
    <property type="match status" value="1"/>
</dbReference>
<dbReference type="EMBL" id="CABIJS010000155">
    <property type="protein sequence ID" value="VUZ44879.1"/>
    <property type="molecule type" value="Genomic_DNA"/>
</dbReference>
<name>A0A564YD36_HYMDI</name>
<dbReference type="InterPro" id="IPR011333">
    <property type="entry name" value="SKP1/BTB/POZ_sf"/>
</dbReference>
<dbReference type="InterPro" id="IPR000210">
    <property type="entry name" value="BTB/POZ_dom"/>
</dbReference>
<dbReference type="Proteomes" id="UP000321570">
    <property type="component" value="Unassembled WGS sequence"/>
</dbReference>
<dbReference type="SUPFAM" id="SSF54695">
    <property type="entry name" value="POZ domain"/>
    <property type="match status" value="1"/>
</dbReference>
<organism evidence="2 3">
    <name type="scientific">Hymenolepis diminuta</name>
    <name type="common">Rat tapeworm</name>
    <dbReference type="NCBI Taxonomy" id="6216"/>
    <lineage>
        <taxon>Eukaryota</taxon>
        <taxon>Metazoa</taxon>
        <taxon>Spiralia</taxon>
        <taxon>Lophotrochozoa</taxon>
        <taxon>Platyhelminthes</taxon>
        <taxon>Cestoda</taxon>
        <taxon>Eucestoda</taxon>
        <taxon>Cyclophyllidea</taxon>
        <taxon>Hymenolepididae</taxon>
        <taxon>Hymenolepis</taxon>
    </lineage>
</organism>
<keyword evidence="3" id="KW-1185">Reference proteome</keyword>
<evidence type="ECO:0000259" key="1">
    <source>
        <dbReference type="Pfam" id="PF00651"/>
    </source>
</evidence>
<evidence type="ECO:0000313" key="3">
    <source>
        <dbReference type="Proteomes" id="UP000321570"/>
    </source>
</evidence>
<gene>
    <name evidence="2" type="ORF">WMSIL1_LOCUS5036</name>
</gene>
<evidence type="ECO:0000313" key="2">
    <source>
        <dbReference type="EMBL" id="VUZ44879.1"/>
    </source>
</evidence>
<reference evidence="2 3" key="1">
    <citation type="submission" date="2019-07" db="EMBL/GenBank/DDBJ databases">
        <authorList>
            <person name="Jastrzebski P J."/>
            <person name="Paukszto L."/>
            <person name="Jastrzebski P J."/>
        </authorList>
    </citation>
    <scope>NUCLEOTIDE SEQUENCE [LARGE SCALE GENOMIC DNA]</scope>
    <source>
        <strain evidence="2 3">WMS-il1</strain>
    </source>
</reference>
<feature type="domain" description="BTB" evidence="1">
    <location>
        <begin position="12"/>
        <end position="97"/>
    </location>
</feature>